<dbReference type="InterPro" id="IPR013545">
    <property type="entry name" value="T2SS_protein-GspG_C"/>
</dbReference>
<dbReference type="AlphaFoldDB" id="A0A5B9PGU2"/>
<dbReference type="OrthoDB" id="290837at2"/>
<protein>
    <submittedName>
        <fullName evidence="2">Bacterial type II secretion system protein G</fullName>
    </submittedName>
</protein>
<name>A0A5B9PGU2_9BACT</name>
<proteinExistence type="predicted"/>
<reference evidence="2 3" key="1">
    <citation type="submission" date="2019-08" db="EMBL/GenBank/DDBJ databases">
        <title>Deep-cultivation of Planctomycetes and their phenomic and genomic characterization uncovers novel biology.</title>
        <authorList>
            <person name="Wiegand S."/>
            <person name="Jogler M."/>
            <person name="Boedeker C."/>
            <person name="Pinto D."/>
            <person name="Vollmers J."/>
            <person name="Rivas-Marin E."/>
            <person name="Kohn T."/>
            <person name="Peeters S.H."/>
            <person name="Heuer A."/>
            <person name="Rast P."/>
            <person name="Oberbeckmann S."/>
            <person name="Bunk B."/>
            <person name="Jeske O."/>
            <person name="Meyerdierks A."/>
            <person name="Storesund J.E."/>
            <person name="Kallscheuer N."/>
            <person name="Luecker S."/>
            <person name="Lage O.M."/>
            <person name="Pohl T."/>
            <person name="Merkel B.J."/>
            <person name="Hornburger P."/>
            <person name="Mueller R.-W."/>
            <person name="Bruemmer F."/>
            <person name="Labrenz M."/>
            <person name="Spormann A.M."/>
            <person name="Op den Camp H."/>
            <person name="Overmann J."/>
            <person name="Amann R."/>
            <person name="Jetten M.S.M."/>
            <person name="Mascher T."/>
            <person name="Medema M.H."/>
            <person name="Devos D.P."/>
            <person name="Kaster A.-K."/>
            <person name="Ovreas L."/>
            <person name="Rohde M."/>
            <person name="Galperin M.Y."/>
            <person name="Jogler C."/>
        </authorList>
    </citation>
    <scope>NUCLEOTIDE SEQUENCE [LARGE SCALE GENOMIC DNA]</scope>
    <source>
        <strain evidence="2 3">FC18</strain>
    </source>
</reference>
<dbReference type="EMBL" id="CP042912">
    <property type="protein sequence ID" value="QEG24819.1"/>
    <property type="molecule type" value="Genomic_DNA"/>
</dbReference>
<feature type="domain" description="Type II secretion system protein GspG C-terminal" evidence="1">
    <location>
        <begin position="64"/>
        <end position="108"/>
    </location>
</feature>
<evidence type="ECO:0000313" key="3">
    <source>
        <dbReference type="Proteomes" id="UP000322214"/>
    </source>
</evidence>
<sequence length="139" mass="15508">MRIRTVLVVVAAIAVLAFVANSFVTTIPPHSMTLTAMTETHVRMHLYMLEHRECPDSLSELPKRDGYMNRTTDGWGRPLIYSVSDDGVISLSSLGRDGMVGGTGDDRDDTRRFRTRNDDGTLNIDDDLWTVTSEVHAPK</sequence>
<dbReference type="SUPFAM" id="SSF54523">
    <property type="entry name" value="Pili subunits"/>
    <property type="match status" value="1"/>
</dbReference>
<accession>A0A5B9PGU2</accession>
<keyword evidence="3" id="KW-1185">Reference proteome</keyword>
<organism evidence="2 3">
    <name type="scientific">Mariniblastus fucicola</name>
    <dbReference type="NCBI Taxonomy" id="980251"/>
    <lineage>
        <taxon>Bacteria</taxon>
        <taxon>Pseudomonadati</taxon>
        <taxon>Planctomycetota</taxon>
        <taxon>Planctomycetia</taxon>
        <taxon>Pirellulales</taxon>
        <taxon>Pirellulaceae</taxon>
        <taxon>Mariniblastus</taxon>
    </lineage>
</organism>
<gene>
    <name evidence="2" type="ORF">MFFC18_47420</name>
</gene>
<dbReference type="STRING" id="980251.GCA_001642875_00824"/>
<evidence type="ECO:0000259" key="1">
    <source>
        <dbReference type="Pfam" id="PF08334"/>
    </source>
</evidence>
<dbReference type="RefSeq" id="WP_075083628.1">
    <property type="nucleotide sequence ID" value="NZ_CP042912.1"/>
</dbReference>
<dbReference type="Pfam" id="PF08334">
    <property type="entry name" value="T2SSG"/>
    <property type="match status" value="1"/>
</dbReference>
<dbReference type="Proteomes" id="UP000322214">
    <property type="component" value="Chromosome"/>
</dbReference>
<dbReference type="InterPro" id="IPR045584">
    <property type="entry name" value="Pilin-like"/>
</dbReference>
<dbReference type="KEGG" id="mff:MFFC18_47420"/>
<evidence type="ECO:0000313" key="2">
    <source>
        <dbReference type="EMBL" id="QEG24819.1"/>
    </source>
</evidence>